<reference evidence="2 3" key="1">
    <citation type="submission" date="2016-10" db="EMBL/GenBank/DDBJ databases">
        <authorList>
            <person name="de Groot N.N."/>
        </authorList>
    </citation>
    <scope>NUCLEOTIDE SEQUENCE [LARGE SCALE GENOMIC DNA]</scope>
    <source>
        <strain evidence="2 3">SP2</strain>
    </source>
</reference>
<dbReference type="OMA" id="HAPIWDG"/>
<feature type="transmembrane region" description="Helical" evidence="1">
    <location>
        <begin position="206"/>
        <end position="224"/>
    </location>
</feature>
<keyword evidence="1" id="KW-0472">Membrane</keyword>
<proteinExistence type="predicted"/>
<protein>
    <submittedName>
        <fullName evidence="2">Uncharacterized protein</fullName>
    </submittedName>
</protein>
<dbReference type="AlphaFoldDB" id="A0A1I3PLF6"/>
<feature type="transmembrane region" description="Helical" evidence="1">
    <location>
        <begin position="21"/>
        <end position="41"/>
    </location>
</feature>
<accession>A0A1I3PLF6</accession>
<keyword evidence="1" id="KW-0812">Transmembrane</keyword>
<organism evidence="2 3">
    <name type="scientific">Natronobacterium gregoryi</name>
    <dbReference type="NCBI Taxonomy" id="44930"/>
    <lineage>
        <taxon>Archaea</taxon>
        <taxon>Methanobacteriati</taxon>
        <taxon>Methanobacteriota</taxon>
        <taxon>Stenosarchaea group</taxon>
        <taxon>Halobacteria</taxon>
        <taxon>Halobacteriales</taxon>
        <taxon>Natrialbaceae</taxon>
        <taxon>Natronobacterium</taxon>
    </lineage>
</organism>
<evidence type="ECO:0000313" key="2">
    <source>
        <dbReference type="EMBL" id="SFJ22189.1"/>
    </source>
</evidence>
<sequence>MIVGMGRILGRTLPADRTERAALTGALTAPVTALGYVSVFGYGTDGLYPPGAVAVGFAITGALIAGSYAAGYLASAAGSTLAVLVLGPLWFLPPEPQLGSPTAADATTPMLAALLLAAGLVVTEYTLRNHGTIRNWLTPWTVAVGVAGGSVHALAAFWASAFVRQEPILEQFVSLEPVTMVVTLYALLGLVLVGAVPAVAFSRRRLVMPTIALGALFVWTYLSAWESLATHRETGGAAASISPAIDGLYVFLWMGPLAVVCAVTLLEYGGRAVLADAFERRFADDS</sequence>
<keyword evidence="1" id="KW-1133">Transmembrane helix</keyword>
<dbReference type="OrthoDB" id="202303at2157"/>
<feature type="transmembrane region" description="Helical" evidence="1">
    <location>
        <begin position="139"/>
        <end position="158"/>
    </location>
</feature>
<feature type="transmembrane region" description="Helical" evidence="1">
    <location>
        <begin position="47"/>
        <end position="65"/>
    </location>
</feature>
<dbReference type="Proteomes" id="UP000182829">
    <property type="component" value="Unassembled WGS sequence"/>
</dbReference>
<name>A0A1I3PLF6_9EURY</name>
<feature type="transmembrane region" description="Helical" evidence="1">
    <location>
        <begin position="110"/>
        <end position="127"/>
    </location>
</feature>
<gene>
    <name evidence="2" type="ORF">SAMN05443661_11830</name>
</gene>
<evidence type="ECO:0000313" key="3">
    <source>
        <dbReference type="Proteomes" id="UP000182829"/>
    </source>
</evidence>
<dbReference type="EMBL" id="FORO01000018">
    <property type="protein sequence ID" value="SFJ22189.1"/>
    <property type="molecule type" value="Genomic_DNA"/>
</dbReference>
<evidence type="ECO:0000256" key="1">
    <source>
        <dbReference type="SAM" id="Phobius"/>
    </source>
</evidence>
<feature type="transmembrane region" description="Helical" evidence="1">
    <location>
        <begin position="178"/>
        <end position="199"/>
    </location>
</feature>
<feature type="transmembrane region" description="Helical" evidence="1">
    <location>
        <begin position="72"/>
        <end position="90"/>
    </location>
</feature>
<feature type="transmembrane region" description="Helical" evidence="1">
    <location>
        <begin position="244"/>
        <end position="266"/>
    </location>
</feature>